<dbReference type="AlphaFoldDB" id="A0A0F9PTC8"/>
<proteinExistence type="predicted"/>
<protein>
    <submittedName>
        <fullName evidence="1">Uncharacterized protein</fullName>
    </submittedName>
</protein>
<dbReference type="EMBL" id="LAZR01002075">
    <property type="protein sequence ID" value="KKN34945.1"/>
    <property type="molecule type" value="Genomic_DNA"/>
</dbReference>
<organism evidence="1">
    <name type="scientific">marine sediment metagenome</name>
    <dbReference type="NCBI Taxonomy" id="412755"/>
    <lineage>
        <taxon>unclassified sequences</taxon>
        <taxon>metagenomes</taxon>
        <taxon>ecological metagenomes</taxon>
    </lineage>
</organism>
<comment type="caution">
    <text evidence="1">The sequence shown here is derived from an EMBL/GenBank/DDBJ whole genome shotgun (WGS) entry which is preliminary data.</text>
</comment>
<sequence>MDIKGRLIEYFKTLTYEDWERGYEYNFYNDFIYENSSSALLKKGGKELHSDKLVDDIIKVVEEK</sequence>
<evidence type="ECO:0000313" key="1">
    <source>
        <dbReference type="EMBL" id="KKN34945.1"/>
    </source>
</evidence>
<reference evidence="1" key="1">
    <citation type="journal article" date="2015" name="Nature">
        <title>Complex archaea that bridge the gap between prokaryotes and eukaryotes.</title>
        <authorList>
            <person name="Spang A."/>
            <person name="Saw J.H."/>
            <person name="Jorgensen S.L."/>
            <person name="Zaremba-Niedzwiedzka K."/>
            <person name="Martijn J."/>
            <person name="Lind A.E."/>
            <person name="van Eijk R."/>
            <person name="Schleper C."/>
            <person name="Guy L."/>
            <person name="Ettema T.J."/>
        </authorList>
    </citation>
    <scope>NUCLEOTIDE SEQUENCE</scope>
</reference>
<name>A0A0F9PTC8_9ZZZZ</name>
<accession>A0A0F9PTC8</accession>
<gene>
    <name evidence="1" type="ORF">LCGC14_0788860</name>
</gene>